<protein>
    <submittedName>
        <fullName evidence="2">Uncharacterized protein</fullName>
    </submittedName>
</protein>
<dbReference type="EMBL" id="FXUV02000013">
    <property type="protein sequence ID" value="SNB61572.1"/>
    <property type="molecule type" value="Genomic_DNA"/>
</dbReference>
<evidence type="ECO:0000256" key="1">
    <source>
        <dbReference type="SAM" id="SignalP"/>
    </source>
</evidence>
<keyword evidence="1" id="KW-0732">Signal</keyword>
<dbReference type="AlphaFoldDB" id="A0A238HHK1"/>
<organism evidence="2">
    <name type="scientific">Kingella negevensis</name>
    <dbReference type="NCBI Taxonomy" id="1522312"/>
    <lineage>
        <taxon>Bacteria</taxon>
        <taxon>Pseudomonadati</taxon>
        <taxon>Pseudomonadota</taxon>
        <taxon>Betaproteobacteria</taxon>
        <taxon>Neisseriales</taxon>
        <taxon>Neisseriaceae</taxon>
        <taxon>Kingella</taxon>
    </lineage>
</organism>
<dbReference type="GeneID" id="83626821"/>
<gene>
    <name evidence="3" type="ORF">KEBURONENSIS_00857</name>
    <name evidence="2" type="ORF">KEBURONENSIS_01527</name>
</gene>
<reference evidence="2" key="1">
    <citation type="submission" date="2017-05" db="EMBL/GenBank/DDBJ databases">
        <authorList>
            <person name="Song R."/>
            <person name="Chenine A.L."/>
            <person name="Ruprecht R.M."/>
        </authorList>
    </citation>
    <scope>NUCLEOTIDE SEQUENCE</scope>
    <source>
        <strain evidence="2">Kingella_eburonensis</strain>
    </source>
</reference>
<sequence>MTKKLFSAIATAILLASPLIAQAKLHFPDENAATWQPALDEFIVSSLAFDATQNKTASYLLSSAANTKGLSE</sequence>
<accession>A0A238HHK1</accession>
<proteinExistence type="predicted"/>
<feature type="signal peptide" evidence="1">
    <location>
        <begin position="1"/>
        <end position="23"/>
    </location>
</feature>
<evidence type="ECO:0000313" key="4">
    <source>
        <dbReference type="Proteomes" id="UP000215450"/>
    </source>
</evidence>
<dbReference type="EMBL" id="FXUV01000027">
    <property type="protein sequence ID" value="SMQ12626.1"/>
    <property type="molecule type" value="Genomic_DNA"/>
</dbReference>
<feature type="chain" id="PRO_5015075204" evidence="1">
    <location>
        <begin position="24"/>
        <end position="72"/>
    </location>
</feature>
<evidence type="ECO:0000313" key="2">
    <source>
        <dbReference type="EMBL" id="SMQ12626.1"/>
    </source>
</evidence>
<reference evidence="3 4" key="2">
    <citation type="submission" date="2017-06" db="EMBL/GenBank/DDBJ databases">
        <authorList>
            <person name="Kim H.J."/>
            <person name="Triplett B.A."/>
        </authorList>
    </citation>
    <scope>NUCLEOTIDE SEQUENCE [LARGE SCALE GENOMIC DNA]</scope>
    <source>
        <strain evidence="3">Kingella_eburonensis</strain>
    </source>
</reference>
<name>A0A238HHK1_9NEIS</name>
<dbReference type="STRING" id="1522312.GCA_900177895_00460"/>
<evidence type="ECO:0000313" key="3">
    <source>
        <dbReference type="EMBL" id="SNB61572.1"/>
    </source>
</evidence>
<dbReference type="Proteomes" id="UP000215450">
    <property type="component" value="Unassembled WGS sequence"/>
</dbReference>
<dbReference type="RefSeq" id="WP_032138111.1">
    <property type="nucleotide sequence ID" value="NZ_CCNJ01000073.1"/>
</dbReference>
<keyword evidence="4" id="KW-1185">Reference proteome</keyword>